<dbReference type="Proteomes" id="UP000533461">
    <property type="component" value="Unassembled WGS sequence"/>
</dbReference>
<organism evidence="6 7">
    <name type="scientific">Enterobacter asburiae</name>
    <dbReference type="NCBI Taxonomy" id="61645"/>
    <lineage>
        <taxon>Bacteria</taxon>
        <taxon>Pseudomonadati</taxon>
        <taxon>Pseudomonadota</taxon>
        <taxon>Gammaproteobacteria</taxon>
        <taxon>Enterobacterales</taxon>
        <taxon>Enterobacteriaceae</taxon>
        <taxon>Enterobacter</taxon>
        <taxon>Enterobacter cloacae complex</taxon>
    </lineage>
</organism>
<dbReference type="RefSeq" id="WP_163181533.1">
    <property type="nucleotide sequence ID" value="NZ_CP181930.1"/>
</dbReference>
<evidence type="ECO:0000256" key="4">
    <source>
        <dbReference type="ARBA" id="ARBA00022840"/>
    </source>
</evidence>
<evidence type="ECO:0000313" key="6">
    <source>
        <dbReference type="EMBL" id="MBA8077858.1"/>
    </source>
</evidence>
<dbReference type="PANTHER" id="PTHR11070:SF2">
    <property type="entry name" value="ATP-DEPENDENT DNA HELICASE SRS2"/>
    <property type="match status" value="1"/>
</dbReference>
<dbReference type="SUPFAM" id="SSF52540">
    <property type="entry name" value="P-loop containing nucleoside triphosphate hydrolases"/>
    <property type="match status" value="1"/>
</dbReference>
<sequence>MNINQILTSERGSVVAPAGCGKTQLIIAALNNPHNKPILVLTHTTAGVAALKKRLRKFKVANQNFVVTTIDGWALRVAHTFAASCPMHSSAESPKLFYPEMRRVVNSFVASGALSKILKASYSRLYVDEYQDCNMDQHQLIVSLSDHLPTVVFGDPMQCIFDFSGAMPNWVSEVEQQFPLLGTLTTPWRWNNAHSPILGEWILQARDILMSGEKVDLSSCPQHIFWHPLSGDYQTDRSNNYKAERSILELYPNDSLLVIGASMDEQSRHSYAQGNPRIDVVEQVQLAGIITAAQEFDEKKGKSLADSIVDNVSKMITNVDAAVTKRRIDTILNGRNEKPATECEQALCDVVNSNSRSSILSALLQLEKRDGARVYRKAAFKALKDTISMSIGSPQKSMFESASIIRERLRQVGDNRIPKRAIGSTLLLKGLEADHCLILNAQNRGMNARHLYVALSRGAKSVSVFSAHQYIG</sequence>
<dbReference type="GO" id="GO:0016787">
    <property type="term" value="F:hydrolase activity"/>
    <property type="evidence" value="ECO:0007669"/>
    <property type="project" value="UniProtKB-KW"/>
</dbReference>
<dbReference type="GO" id="GO:0003677">
    <property type="term" value="F:DNA binding"/>
    <property type="evidence" value="ECO:0007669"/>
    <property type="project" value="InterPro"/>
</dbReference>
<gene>
    <name evidence="6" type="ORF">HV056_15090</name>
</gene>
<keyword evidence="3 6" id="KW-0347">Helicase</keyword>
<dbReference type="InterPro" id="IPR027417">
    <property type="entry name" value="P-loop_NTPase"/>
</dbReference>
<comment type="caution">
    <text evidence="6">The sequence shown here is derived from an EMBL/GenBank/DDBJ whole genome shotgun (WGS) entry which is preliminary data.</text>
</comment>
<dbReference type="Gene3D" id="3.40.50.300">
    <property type="entry name" value="P-loop containing nucleotide triphosphate hydrolases"/>
    <property type="match status" value="1"/>
</dbReference>
<dbReference type="PANTHER" id="PTHR11070">
    <property type="entry name" value="UVRD / RECB / PCRA DNA HELICASE FAMILY MEMBER"/>
    <property type="match status" value="1"/>
</dbReference>
<keyword evidence="1" id="KW-0547">Nucleotide-binding</keyword>
<protein>
    <recommendedName>
        <fullName evidence="5">DNA 3'-5' helicase II</fullName>
    </recommendedName>
</protein>
<dbReference type="GO" id="GO:0005524">
    <property type="term" value="F:ATP binding"/>
    <property type="evidence" value="ECO:0007669"/>
    <property type="project" value="UniProtKB-KW"/>
</dbReference>
<evidence type="ECO:0000256" key="2">
    <source>
        <dbReference type="ARBA" id="ARBA00022801"/>
    </source>
</evidence>
<dbReference type="GO" id="GO:0000725">
    <property type="term" value="P:recombinational repair"/>
    <property type="evidence" value="ECO:0007669"/>
    <property type="project" value="TreeGrafter"/>
</dbReference>
<evidence type="ECO:0000256" key="5">
    <source>
        <dbReference type="ARBA" id="ARBA00034923"/>
    </source>
</evidence>
<dbReference type="EMBL" id="JABXRP010000001">
    <property type="protein sequence ID" value="MBA8077858.1"/>
    <property type="molecule type" value="Genomic_DNA"/>
</dbReference>
<proteinExistence type="predicted"/>
<reference evidence="6 7" key="1">
    <citation type="submission" date="2020-06" db="EMBL/GenBank/DDBJ databases">
        <title>REHAB project genomes.</title>
        <authorList>
            <person name="Shaw L.P."/>
        </authorList>
    </citation>
    <scope>NUCLEOTIDE SEQUENCE [LARGE SCALE GENOMIC DNA]</scope>
    <source>
        <strain evidence="6 7">RHBSTW-00074</strain>
    </source>
</reference>
<name>A0A7W3DFL2_ENTAS</name>
<keyword evidence="4" id="KW-0067">ATP-binding</keyword>
<evidence type="ECO:0000256" key="1">
    <source>
        <dbReference type="ARBA" id="ARBA00022741"/>
    </source>
</evidence>
<evidence type="ECO:0000256" key="3">
    <source>
        <dbReference type="ARBA" id="ARBA00022806"/>
    </source>
</evidence>
<keyword evidence="2" id="KW-0378">Hydrolase</keyword>
<dbReference type="InterPro" id="IPR014016">
    <property type="entry name" value="UvrD-like_ATP-bd"/>
</dbReference>
<accession>A0A7W3DFL2</accession>
<dbReference type="Pfam" id="PF00580">
    <property type="entry name" value="UvrD-helicase"/>
    <property type="match status" value="1"/>
</dbReference>
<evidence type="ECO:0000313" key="7">
    <source>
        <dbReference type="Proteomes" id="UP000533461"/>
    </source>
</evidence>
<dbReference type="GO" id="GO:0043138">
    <property type="term" value="F:3'-5' DNA helicase activity"/>
    <property type="evidence" value="ECO:0007669"/>
    <property type="project" value="TreeGrafter"/>
</dbReference>
<dbReference type="AlphaFoldDB" id="A0A7W3DFL2"/>
<dbReference type="InterPro" id="IPR000212">
    <property type="entry name" value="DNA_helicase_UvrD/REP"/>
</dbReference>